<dbReference type="RefSeq" id="WP_076455867.1">
    <property type="nucleotide sequence ID" value="NZ_FTOB01000004.1"/>
</dbReference>
<keyword evidence="1" id="KW-0812">Transmembrane</keyword>
<dbReference type="InterPro" id="IPR021295">
    <property type="entry name" value="DUF2867"/>
</dbReference>
<evidence type="ECO:0000256" key="1">
    <source>
        <dbReference type="SAM" id="Phobius"/>
    </source>
</evidence>
<dbReference type="Pfam" id="PF13460">
    <property type="entry name" value="NAD_binding_10"/>
    <property type="match status" value="1"/>
</dbReference>
<comment type="caution">
    <text evidence="3">The sequence shown here is derived from an EMBL/GenBank/DDBJ whole genome shotgun (WGS) entry which is preliminary data.</text>
</comment>
<dbReference type="InterPro" id="IPR051783">
    <property type="entry name" value="NAD(P)-dependent_oxidoreduct"/>
</dbReference>
<feature type="transmembrane region" description="Helical" evidence="1">
    <location>
        <begin position="451"/>
        <end position="472"/>
    </location>
</feature>
<evidence type="ECO:0000313" key="4">
    <source>
        <dbReference type="Proteomes" id="UP000185728"/>
    </source>
</evidence>
<reference evidence="3 4" key="1">
    <citation type="submission" date="2017-01" db="EMBL/GenBank/DDBJ databases">
        <authorList>
            <person name="Varghese N."/>
            <person name="Submissions S."/>
        </authorList>
    </citation>
    <scope>NUCLEOTIDE SEQUENCE [LARGE SCALE GENOMIC DNA]</scope>
    <source>
        <strain evidence="3 4">DSM 2061</strain>
    </source>
</reference>
<gene>
    <name evidence="3" type="ORF">SAMN05421766_104348</name>
</gene>
<dbReference type="PANTHER" id="PTHR48079">
    <property type="entry name" value="PROTEIN YEEZ"/>
    <property type="match status" value="1"/>
</dbReference>
<keyword evidence="1" id="KW-0472">Membrane</keyword>
<keyword evidence="4" id="KW-1185">Reference proteome</keyword>
<sequence length="478" mass="54840">MKILLTGANGYIGMRLLPQLLDMGHEVVCTVRDETRFSIDKDIRAQIQVLEVDFLKEVDPSIIPKDIDAAYFLIHSMSSSVQDFDALEAQTAENFNTYLSHTQVKQVIYLSGIVNEDNLSKHLRSRKNVEQILYKGNFQLTVLRAGIIVGSGSSSFEIIRDLCEKLPVMITPKWVLTKTQPIAIRDILTFLTGVLGNEKTYNDSFDIAGPDVLTYKQMLEQYAEARGFKNYIITVPVMTPKLSSYWLYFVTSTSYKLALNLVDSMKIEVIAKDKRLQDLLHIEPHTYKEAIALAFKKIEQNLVVSSWKDSMVSGRFKKNLGKYIQVPKYGVLKDEKKIKVDEPEQVLRNIWKIGGETGWYYGNWLWKIRGIIDKFSGGVGLRRGRTHPDKIFAGDSLDFWRVLLADKKAKRLLLFAEMRLPGEAWLEFKIDEHNVLHQTATFRPRGLKGRLYWYSIIPFHFFIFGGMIRNIAKAKPSP</sequence>
<dbReference type="EMBL" id="FTOB01000004">
    <property type="protein sequence ID" value="SIS84704.1"/>
    <property type="molecule type" value="Genomic_DNA"/>
</dbReference>
<dbReference type="SUPFAM" id="SSF51735">
    <property type="entry name" value="NAD(P)-binding Rossmann-fold domains"/>
    <property type="match status" value="1"/>
</dbReference>
<protein>
    <submittedName>
        <fullName evidence="3">Uncharacterized conserved protein YbjT, contains NAD(P)-binding and DUF2867 domains</fullName>
    </submittedName>
</protein>
<keyword evidence="1" id="KW-1133">Transmembrane helix</keyword>
<dbReference type="Proteomes" id="UP000185728">
    <property type="component" value="Unassembled WGS sequence"/>
</dbReference>
<name>A0ABY1KVV2_9FLAO</name>
<dbReference type="Gene3D" id="3.40.50.720">
    <property type="entry name" value="NAD(P)-binding Rossmann-like Domain"/>
    <property type="match status" value="1"/>
</dbReference>
<evidence type="ECO:0000259" key="2">
    <source>
        <dbReference type="Pfam" id="PF13460"/>
    </source>
</evidence>
<dbReference type="InterPro" id="IPR016040">
    <property type="entry name" value="NAD(P)-bd_dom"/>
</dbReference>
<dbReference type="InterPro" id="IPR036291">
    <property type="entry name" value="NAD(P)-bd_dom_sf"/>
</dbReference>
<organism evidence="3 4">
    <name type="scientific">Zobellia uliginosa</name>
    <dbReference type="NCBI Taxonomy" id="143224"/>
    <lineage>
        <taxon>Bacteria</taxon>
        <taxon>Pseudomonadati</taxon>
        <taxon>Bacteroidota</taxon>
        <taxon>Flavobacteriia</taxon>
        <taxon>Flavobacteriales</taxon>
        <taxon>Flavobacteriaceae</taxon>
        <taxon>Zobellia</taxon>
    </lineage>
</organism>
<proteinExistence type="predicted"/>
<dbReference type="Pfam" id="PF11066">
    <property type="entry name" value="DUF2867"/>
    <property type="match status" value="1"/>
</dbReference>
<feature type="domain" description="NAD(P)-binding" evidence="2">
    <location>
        <begin position="7"/>
        <end position="145"/>
    </location>
</feature>
<dbReference type="PANTHER" id="PTHR48079:SF6">
    <property type="entry name" value="NAD(P)-BINDING DOMAIN-CONTAINING PROTEIN-RELATED"/>
    <property type="match status" value="1"/>
</dbReference>
<evidence type="ECO:0000313" key="3">
    <source>
        <dbReference type="EMBL" id="SIS84704.1"/>
    </source>
</evidence>
<accession>A0ABY1KVV2</accession>